<dbReference type="Gene3D" id="3.90.220.20">
    <property type="entry name" value="DNA methylase specificity domains"/>
    <property type="match status" value="2"/>
</dbReference>
<evidence type="ECO:0000313" key="6">
    <source>
        <dbReference type="EMBL" id="QEA07832.1"/>
    </source>
</evidence>
<evidence type="ECO:0000256" key="4">
    <source>
        <dbReference type="SAM" id="Coils"/>
    </source>
</evidence>
<evidence type="ECO:0000259" key="5">
    <source>
        <dbReference type="Pfam" id="PF01420"/>
    </source>
</evidence>
<dbReference type="GO" id="GO:0009307">
    <property type="term" value="P:DNA restriction-modification system"/>
    <property type="evidence" value="ECO:0007669"/>
    <property type="project" value="UniProtKB-KW"/>
</dbReference>
<protein>
    <recommendedName>
        <fullName evidence="5">Type I restriction modification DNA specificity domain-containing protein</fullName>
    </recommendedName>
</protein>
<keyword evidence="4" id="KW-0175">Coiled coil</keyword>
<dbReference type="SUPFAM" id="SSF116734">
    <property type="entry name" value="DNA methylase specificity domain"/>
    <property type="match status" value="2"/>
</dbReference>
<dbReference type="GO" id="GO:0003677">
    <property type="term" value="F:DNA binding"/>
    <property type="evidence" value="ECO:0007669"/>
    <property type="project" value="UniProtKB-KW"/>
</dbReference>
<keyword evidence="2" id="KW-0680">Restriction system</keyword>
<name>A0A5B8RJC2_9ZZZZ</name>
<dbReference type="EMBL" id="MN079398">
    <property type="protein sequence ID" value="QEA07832.1"/>
    <property type="molecule type" value="Genomic_DNA"/>
</dbReference>
<feature type="domain" description="Type I restriction modification DNA specificity" evidence="5">
    <location>
        <begin position="209"/>
        <end position="363"/>
    </location>
</feature>
<sequence length="386" mass="42519">MAAIGEHGGIQLEQVKALDDIGDRYTYFADGDVVVAKITPCFENGKGAFAEGLKNGIAFGTTELHVIRPAKEIDGRFLFYLSISELFRNLGEGAMYGAGGQKRVPDQFIKDFQALLPPLDQQKIIAAFLDRKTAEIDTLTAKKRRLRDRLAEKRIALITRAVTKGLNPDAPMKDSGIEWLGEIPAHWKCVRLRFMADVGPSAKGLVIGEDAEISFVPMANVGVCGGLTLEQTKTLSDVTDGYTYFANDDILVAKITPCFENGKGALAEDLLNGVGFGTTELYVVRPKSLISPRLMFYITISDAFRKVGEGAMYGAGGQKRVPEIFVKDFPIPVPPSYEQEEIVDFLLREERRFETIRSKVLSVIEKLQEYRSALITNAVTGQIKVA</sequence>
<proteinExistence type="inferred from homology"/>
<gene>
    <name evidence="6" type="ORF">KBTEX_04197</name>
</gene>
<dbReference type="AlphaFoldDB" id="A0A5B8RJC2"/>
<evidence type="ECO:0000256" key="1">
    <source>
        <dbReference type="ARBA" id="ARBA00010923"/>
    </source>
</evidence>
<organism evidence="6">
    <name type="scientific">uncultured organism</name>
    <dbReference type="NCBI Taxonomy" id="155900"/>
    <lineage>
        <taxon>unclassified sequences</taxon>
        <taxon>environmental samples</taxon>
    </lineage>
</organism>
<reference evidence="6" key="1">
    <citation type="submission" date="2019-06" db="EMBL/GenBank/DDBJ databases">
        <authorList>
            <person name="Murdoch R.W."/>
            <person name="Fathepure B."/>
        </authorList>
    </citation>
    <scope>NUCLEOTIDE SEQUENCE</scope>
</reference>
<dbReference type="PANTHER" id="PTHR43140:SF1">
    <property type="entry name" value="TYPE I RESTRICTION ENZYME ECOKI SPECIFICITY SUBUNIT"/>
    <property type="match status" value="1"/>
</dbReference>
<dbReference type="PANTHER" id="PTHR43140">
    <property type="entry name" value="TYPE-1 RESTRICTION ENZYME ECOKI SPECIFICITY PROTEIN"/>
    <property type="match status" value="1"/>
</dbReference>
<feature type="domain" description="Type I restriction modification DNA specificity" evidence="5">
    <location>
        <begin position="59"/>
        <end position="143"/>
    </location>
</feature>
<accession>A0A5B8RJC2</accession>
<dbReference type="InterPro" id="IPR044946">
    <property type="entry name" value="Restrct_endonuc_typeI_TRD_sf"/>
</dbReference>
<evidence type="ECO:0000256" key="3">
    <source>
        <dbReference type="ARBA" id="ARBA00023125"/>
    </source>
</evidence>
<dbReference type="InterPro" id="IPR000055">
    <property type="entry name" value="Restrct_endonuc_typeI_TRD"/>
</dbReference>
<comment type="similarity">
    <text evidence="1">Belongs to the type-I restriction system S methylase family.</text>
</comment>
<keyword evidence="3" id="KW-0238">DNA-binding</keyword>
<feature type="coiled-coil region" evidence="4">
    <location>
        <begin position="129"/>
        <end position="156"/>
    </location>
</feature>
<dbReference type="Pfam" id="PF01420">
    <property type="entry name" value="Methylase_S"/>
    <property type="match status" value="2"/>
</dbReference>
<evidence type="ECO:0000256" key="2">
    <source>
        <dbReference type="ARBA" id="ARBA00022747"/>
    </source>
</evidence>
<dbReference type="InterPro" id="IPR051212">
    <property type="entry name" value="Type-I_RE_S_subunit"/>
</dbReference>
<dbReference type="CDD" id="cd17260">
    <property type="entry name" value="RMtype1_S_EcoEI-TRD1-CR1_like"/>
    <property type="match status" value="2"/>
</dbReference>
<dbReference type="Gene3D" id="1.10.287.1120">
    <property type="entry name" value="Bipartite methylase S protein"/>
    <property type="match status" value="1"/>
</dbReference>